<sequence>MTESQKLKISIKLELPLPTEAENIQCVHISVPPPTHSTSSGPPLSNQPPSFVNSNGTSVCAFLESGSGQRSCTQYTHYHQGPLPEGRGRPAYHDRCSPSRCDYYGRCPMSKSRSRSGSPQSPQSGIASGHASSGSSTCKGCLGSDSGDNQNSTEGFETPPDKQRQSDRDSAEMLVELVKETFKGPHSDLIA</sequence>
<proteinExistence type="predicted"/>
<evidence type="ECO:0000313" key="2">
    <source>
        <dbReference type="EMBL" id="KAK8060091.1"/>
    </source>
</evidence>
<feature type="compositionally biased region" description="Polar residues" evidence="1">
    <location>
        <begin position="146"/>
        <end position="155"/>
    </location>
</feature>
<evidence type="ECO:0000313" key="3">
    <source>
        <dbReference type="Proteomes" id="UP001446871"/>
    </source>
</evidence>
<accession>A0ABR1UME9</accession>
<name>A0ABR1UME9_9PEZI</name>
<feature type="compositionally biased region" description="Basic and acidic residues" evidence="1">
    <location>
        <begin position="159"/>
        <end position="172"/>
    </location>
</feature>
<evidence type="ECO:0000256" key="1">
    <source>
        <dbReference type="SAM" id="MobiDB-lite"/>
    </source>
</evidence>
<feature type="region of interest" description="Disordered" evidence="1">
    <location>
        <begin position="109"/>
        <end position="172"/>
    </location>
</feature>
<dbReference type="EMBL" id="JAQQWM010000006">
    <property type="protein sequence ID" value="KAK8060091.1"/>
    <property type="molecule type" value="Genomic_DNA"/>
</dbReference>
<feature type="compositionally biased region" description="Low complexity" evidence="1">
    <location>
        <begin position="115"/>
        <end position="136"/>
    </location>
</feature>
<comment type="caution">
    <text evidence="2">The sequence shown here is derived from an EMBL/GenBank/DDBJ whole genome shotgun (WGS) entry which is preliminary data.</text>
</comment>
<protein>
    <submittedName>
        <fullName evidence="2">Uncharacterized protein</fullName>
    </submittedName>
</protein>
<gene>
    <name evidence="2" type="ORF">PG996_010021</name>
</gene>
<reference evidence="2 3" key="1">
    <citation type="submission" date="2023-01" db="EMBL/GenBank/DDBJ databases">
        <title>Analysis of 21 Apiospora genomes using comparative genomics revels a genus with tremendous synthesis potential of carbohydrate active enzymes and secondary metabolites.</title>
        <authorList>
            <person name="Sorensen T."/>
        </authorList>
    </citation>
    <scope>NUCLEOTIDE SEQUENCE [LARGE SCALE GENOMIC DNA]</scope>
    <source>
        <strain evidence="2 3">CBS 83171</strain>
    </source>
</reference>
<keyword evidence="3" id="KW-1185">Reference proteome</keyword>
<dbReference type="Proteomes" id="UP001446871">
    <property type="component" value="Unassembled WGS sequence"/>
</dbReference>
<organism evidence="2 3">
    <name type="scientific">Apiospora saccharicola</name>
    <dbReference type="NCBI Taxonomy" id="335842"/>
    <lineage>
        <taxon>Eukaryota</taxon>
        <taxon>Fungi</taxon>
        <taxon>Dikarya</taxon>
        <taxon>Ascomycota</taxon>
        <taxon>Pezizomycotina</taxon>
        <taxon>Sordariomycetes</taxon>
        <taxon>Xylariomycetidae</taxon>
        <taxon>Amphisphaeriales</taxon>
        <taxon>Apiosporaceae</taxon>
        <taxon>Apiospora</taxon>
    </lineage>
</organism>